<dbReference type="Proteomes" id="UP000828941">
    <property type="component" value="Chromosome 7"/>
</dbReference>
<name>A0ACB9NEF7_BAUVA</name>
<dbReference type="EMBL" id="CM039432">
    <property type="protein sequence ID" value="KAI4334413.1"/>
    <property type="molecule type" value="Genomic_DNA"/>
</dbReference>
<accession>A0ACB9NEF7</accession>
<keyword evidence="2" id="KW-1185">Reference proteome</keyword>
<evidence type="ECO:0000313" key="2">
    <source>
        <dbReference type="Proteomes" id="UP000828941"/>
    </source>
</evidence>
<evidence type="ECO:0000313" key="1">
    <source>
        <dbReference type="EMBL" id="KAI4334413.1"/>
    </source>
</evidence>
<sequence>MGNIGSSRGGRRRRRSHPQPEITANANGFVYVYTAAAVHPSQNPNSSMVLGSNSQPSSGAGVNPPPVTANSVHGPDSAPSESYVEHQKAETIRNHVNIKKETLRIEPDEDNPGNFLVAFSFDATAPGSITVMFFAKETIDGKLIAVKEIMLKQVSMPFQQGLCQKFKQTSGTGIGFSLLEDTELKKEGDMEVYPLVLKAETDGNPLHDCQVTLASFEKREKGEYEVQVMKQILWVKGQKYELQEIYGIGNTGDGDIDGNESGRECVICLSEPRDITVLPCRHMCMCSGCAKLLRSHTDSCPICRHPVERLMEIRMSDGPGDP</sequence>
<organism evidence="1 2">
    <name type="scientific">Bauhinia variegata</name>
    <name type="common">Purple orchid tree</name>
    <name type="synonym">Phanera variegata</name>
    <dbReference type="NCBI Taxonomy" id="167791"/>
    <lineage>
        <taxon>Eukaryota</taxon>
        <taxon>Viridiplantae</taxon>
        <taxon>Streptophyta</taxon>
        <taxon>Embryophyta</taxon>
        <taxon>Tracheophyta</taxon>
        <taxon>Spermatophyta</taxon>
        <taxon>Magnoliopsida</taxon>
        <taxon>eudicotyledons</taxon>
        <taxon>Gunneridae</taxon>
        <taxon>Pentapetalae</taxon>
        <taxon>rosids</taxon>
        <taxon>fabids</taxon>
        <taxon>Fabales</taxon>
        <taxon>Fabaceae</taxon>
        <taxon>Cercidoideae</taxon>
        <taxon>Cercideae</taxon>
        <taxon>Bauhiniinae</taxon>
        <taxon>Bauhinia</taxon>
    </lineage>
</organism>
<protein>
    <submittedName>
        <fullName evidence="1">Uncharacterized protein</fullName>
    </submittedName>
</protein>
<proteinExistence type="predicted"/>
<comment type="caution">
    <text evidence="1">The sequence shown here is derived from an EMBL/GenBank/DDBJ whole genome shotgun (WGS) entry which is preliminary data.</text>
</comment>
<gene>
    <name evidence="1" type="ORF">L6164_019110</name>
</gene>
<reference evidence="1 2" key="1">
    <citation type="journal article" date="2022" name="DNA Res.">
        <title>Chromosomal-level genome assembly of the orchid tree Bauhinia variegata (Leguminosae; Cercidoideae) supports the allotetraploid origin hypothesis of Bauhinia.</title>
        <authorList>
            <person name="Zhong Y."/>
            <person name="Chen Y."/>
            <person name="Zheng D."/>
            <person name="Pang J."/>
            <person name="Liu Y."/>
            <person name="Luo S."/>
            <person name="Meng S."/>
            <person name="Qian L."/>
            <person name="Wei D."/>
            <person name="Dai S."/>
            <person name="Zhou R."/>
        </authorList>
    </citation>
    <scope>NUCLEOTIDE SEQUENCE [LARGE SCALE GENOMIC DNA]</scope>
    <source>
        <strain evidence="1">BV-YZ2020</strain>
    </source>
</reference>